<evidence type="ECO:0000259" key="1">
    <source>
        <dbReference type="Pfam" id="PF10727"/>
    </source>
</evidence>
<organism evidence="3 4">
    <name type="scientific">Hymenobacter swuensis DY53</name>
    <dbReference type="NCBI Taxonomy" id="1227739"/>
    <lineage>
        <taxon>Bacteria</taxon>
        <taxon>Pseudomonadati</taxon>
        <taxon>Bacteroidota</taxon>
        <taxon>Cytophagia</taxon>
        <taxon>Cytophagales</taxon>
        <taxon>Hymenobacteraceae</taxon>
        <taxon>Hymenobacter</taxon>
    </lineage>
</organism>
<dbReference type="InterPro" id="IPR036291">
    <property type="entry name" value="NAD(P)-bd_dom_sf"/>
</dbReference>
<sequence length="256" mass="26682">MAQHLAPALAAAGHTVVGVWSRTPESAASVAASVPGAAVLGSLQHLPAAAVYLLALPDAVVPEVLAAAQFPAGALVAHTAGALPLSVFAAYPRIRGGVFYPLQTFSPGRQIQWPAVPLCLEAADAAGLTALRTLATSLSQEVRELSSEQRLQLHMAAVWACNFPNHLLGISHALLAQAGQPWELLHPLIRETVDKALALPPFTAQTGPAVRHDAATLARHEATLAAHPDWQTLYKELTASIQRTAAGFGANNEAGK</sequence>
<reference evidence="3 4" key="1">
    <citation type="submission" date="2014-01" db="EMBL/GenBank/DDBJ databases">
        <title>Complete genome sequence of ionizing-radiation resistance bacterium Hymenobacter swuensis DY53.</title>
        <authorList>
            <person name="Jung J.-H."/>
            <person name="Jeong S.-W."/>
            <person name="Joe M.-H."/>
            <person name="Cho y.-j."/>
            <person name="Kim M.-K."/>
            <person name="Lim S.-Y."/>
        </authorList>
    </citation>
    <scope>NUCLEOTIDE SEQUENCE [LARGE SCALE GENOMIC DNA]</scope>
    <source>
        <strain evidence="3 4">DY53</strain>
    </source>
</reference>
<dbReference type="AlphaFoldDB" id="W8F0H2"/>
<dbReference type="InterPro" id="IPR019665">
    <property type="entry name" value="OxRdtase/DH_put_Rossmann_dom"/>
</dbReference>
<dbReference type="Gene3D" id="3.40.50.720">
    <property type="entry name" value="NAD(P)-binding Rossmann-like Domain"/>
    <property type="match status" value="1"/>
</dbReference>
<dbReference type="InterPro" id="IPR018931">
    <property type="entry name" value="DUF2520"/>
</dbReference>
<evidence type="ECO:0000259" key="2">
    <source>
        <dbReference type="Pfam" id="PF10728"/>
    </source>
</evidence>
<keyword evidence="4" id="KW-1185">Reference proteome</keyword>
<dbReference type="Pfam" id="PF10728">
    <property type="entry name" value="DUF2520"/>
    <property type="match status" value="1"/>
</dbReference>
<gene>
    <name evidence="3" type="ORF">Hsw_0481</name>
</gene>
<feature type="domain" description="Putative oxidoreductase/dehydrogenase Rossmann-like" evidence="1">
    <location>
        <begin position="4"/>
        <end position="89"/>
    </location>
</feature>
<accession>W8F0H2</accession>
<dbReference type="EMBL" id="CP007145">
    <property type="protein sequence ID" value="AHJ96076.1"/>
    <property type="molecule type" value="Genomic_DNA"/>
</dbReference>
<dbReference type="PATRIC" id="fig|1227739.3.peg.742"/>
<dbReference type="Gene3D" id="1.10.1040.20">
    <property type="entry name" value="ProC-like, C-terminal domain"/>
    <property type="match status" value="1"/>
</dbReference>
<protein>
    <recommendedName>
        <fullName evidence="5">DUF2520 domain-containing protein</fullName>
    </recommendedName>
</protein>
<dbReference type="KEGG" id="hsw:Hsw_0481"/>
<dbReference type="eggNOG" id="COG5495">
    <property type="taxonomic scope" value="Bacteria"/>
</dbReference>
<dbReference type="SUPFAM" id="SSF48179">
    <property type="entry name" value="6-phosphogluconate dehydrogenase C-terminal domain-like"/>
    <property type="match status" value="1"/>
</dbReference>
<dbReference type="PANTHER" id="PTHR40459:SF1">
    <property type="entry name" value="CONSERVED HYPOTHETICAL ALANINE AND LEUCINE RICH PROTEIN"/>
    <property type="match status" value="1"/>
</dbReference>
<dbReference type="Pfam" id="PF10727">
    <property type="entry name" value="Rossmann-like"/>
    <property type="match status" value="1"/>
</dbReference>
<dbReference type="Proteomes" id="UP000019423">
    <property type="component" value="Chromosome"/>
</dbReference>
<dbReference type="SUPFAM" id="SSF51735">
    <property type="entry name" value="NAD(P)-binding Rossmann-fold domains"/>
    <property type="match status" value="1"/>
</dbReference>
<dbReference type="STRING" id="1227739.Hsw_0481"/>
<evidence type="ECO:0000313" key="4">
    <source>
        <dbReference type="Proteomes" id="UP000019423"/>
    </source>
</evidence>
<feature type="domain" description="DUF2520" evidence="2">
    <location>
        <begin position="116"/>
        <end position="240"/>
    </location>
</feature>
<evidence type="ECO:0000313" key="3">
    <source>
        <dbReference type="EMBL" id="AHJ96076.1"/>
    </source>
</evidence>
<dbReference type="HOGENOM" id="CLU_055635_1_1_10"/>
<name>W8F0H2_9BACT</name>
<proteinExistence type="predicted"/>
<evidence type="ECO:0008006" key="5">
    <source>
        <dbReference type="Google" id="ProtNLM"/>
    </source>
</evidence>
<dbReference type="PANTHER" id="PTHR40459">
    <property type="entry name" value="CONSERVED HYPOTHETICAL ALANINE AND LEUCINE RICH PROTEIN"/>
    <property type="match status" value="1"/>
</dbReference>
<dbReference type="InterPro" id="IPR008927">
    <property type="entry name" value="6-PGluconate_DH-like_C_sf"/>
</dbReference>
<dbReference type="InterPro" id="IPR037108">
    <property type="entry name" value="TM1727-like_C_sf"/>
</dbReference>